<dbReference type="AlphaFoldDB" id="A0A840CHR9"/>
<evidence type="ECO:0000313" key="5">
    <source>
        <dbReference type="EMBL" id="MBB4022789.1"/>
    </source>
</evidence>
<keyword evidence="4" id="KW-0479">Metal-binding</keyword>
<dbReference type="InterPro" id="IPR023214">
    <property type="entry name" value="HAD_sf"/>
</dbReference>
<dbReference type="NCBIfam" id="TIGR01484">
    <property type="entry name" value="HAD-SF-IIB"/>
    <property type="match status" value="1"/>
</dbReference>
<evidence type="ECO:0000256" key="3">
    <source>
        <dbReference type="ARBA" id="ARBA00022801"/>
    </source>
</evidence>
<keyword evidence="6" id="KW-1185">Reference proteome</keyword>
<comment type="caution">
    <text evidence="5">The sequence shown here is derived from an EMBL/GenBank/DDBJ whole genome shotgun (WGS) entry which is preliminary data.</text>
</comment>
<sequence>MSDIPDPAGNVARRLPPFPDWKDHALFVDFDGTLVPIVERPQDVRLSDSTRQLLLRVIRASDGAVAVLSGRALESLAGHLQGLPLALSGSHGLERLLPDGRSVMAEDGAPAEALERAFAGLKPFARSEGLLLEHKPGAVALHYRNRPDRAEICQAAVARVAEAQELRVLHGNMVSEAALAGVDKGHALRGFLAEAPFANRIPIMVGDDTTDEDGFRAAQELGGFGVRIGQAGTVARFQVPRMEDALSWLSASLEAEPERR</sequence>
<dbReference type="EC" id="3.1.3.12" evidence="4"/>
<keyword evidence="3 4" id="KW-0378">Hydrolase</keyword>
<dbReference type="Gene3D" id="3.40.50.1000">
    <property type="entry name" value="HAD superfamily/HAD-like"/>
    <property type="match status" value="1"/>
</dbReference>
<dbReference type="Pfam" id="PF02358">
    <property type="entry name" value="Trehalose_PPase"/>
    <property type="match status" value="1"/>
</dbReference>
<dbReference type="InterPro" id="IPR006379">
    <property type="entry name" value="HAD-SF_hydro_IIB"/>
</dbReference>
<dbReference type="GO" id="GO:0046872">
    <property type="term" value="F:metal ion binding"/>
    <property type="evidence" value="ECO:0007669"/>
    <property type="project" value="UniProtKB-KW"/>
</dbReference>
<dbReference type="GO" id="GO:0004805">
    <property type="term" value="F:trehalose-phosphatase activity"/>
    <property type="evidence" value="ECO:0007669"/>
    <property type="project" value="UniProtKB-EC"/>
</dbReference>
<dbReference type="CDD" id="cd01627">
    <property type="entry name" value="HAD_TPP"/>
    <property type="match status" value="1"/>
</dbReference>
<comment type="similarity">
    <text evidence="2 4">Belongs to the trehalose phosphatase family.</text>
</comment>
<protein>
    <recommendedName>
        <fullName evidence="4">Trehalose 6-phosphate phosphatase</fullName>
        <ecNumber evidence="4">3.1.3.12</ecNumber>
    </recommendedName>
</protein>
<dbReference type="PANTHER" id="PTHR43768">
    <property type="entry name" value="TREHALOSE 6-PHOSPHATE PHOSPHATASE"/>
    <property type="match status" value="1"/>
</dbReference>
<dbReference type="SUPFAM" id="SSF56784">
    <property type="entry name" value="HAD-like"/>
    <property type="match status" value="1"/>
</dbReference>
<accession>A0A840CHR9</accession>
<organism evidence="5 6">
    <name type="scientific">Actibacterium naphthalenivorans</name>
    <dbReference type="NCBI Taxonomy" id="1614693"/>
    <lineage>
        <taxon>Bacteria</taxon>
        <taxon>Pseudomonadati</taxon>
        <taxon>Pseudomonadota</taxon>
        <taxon>Alphaproteobacteria</taxon>
        <taxon>Rhodobacterales</taxon>
        <taxon>Roseobacteraceae</taxon>
        <taxon>Actibacterium</taxon>
    </lineage>
</organism>
<name>A0A840CHR9_9RHOB</name>
<evidence type="ECO:0000313" key="6">
    <source>
        <dbReference type="Proteomes" id="UP000585681"/>
    </source>
</evidence>
<dbReference type="InterPro" id="IPR044651">
    <property type="entry name" value="OTSB-like"/>
</dbReference>
<dbReference type="EMBL" id="JACIEQ010000003">
    <property type="protein sequence ID" value="MBB4022789.1"/>
    <property type="molecule type" value="Genomic_DNA"/>
</dbReference>
<dbReference type="Gene3D" id="3.30.70.1020">
    <property type="entry name" value="Trehalose-6-phosphate phosphatase related protein, domain 2"/>
    <property type="match status" value="1"/>
</dbReference>
<dbReference type="RefSeq" id="WP_054539928.1">
    <property type="nucleotide sequence ID" value="NZ_JACIEQ010000003.1"/>
</dbReference>
<comment type="cofactor">
    <cofactor evidence="4">
        <name>Mg(2+)</name>
        <dbReference type="ChEBI" id="CHEBI:18420"/>
    </cofactor>
</comment>
<reference evidence="5" key="1">
    <citation type="submission" date="2020-08" db="EMBL/GenBank/DDBJ databases">
        <title>Genomic Encyclopedia of Type Strains, Phase IV (KMG-IV): sequencing the most valuable type-strain genomes for metagenomic binning, comparative biology and taxonomic classification.</title>
        <authorList>
            <person name="Goeker M."/>
        </authorList>
    </citation>
    <scope>NUCLEOTIDE SEQUENCE [LARGE SCALE GENOMIC DNA]</scope>
    <source>
        <strain evidence="5">DSM 105040</strain>
    </source>
</reference>
<dbReference type="UniPathway" id="UPA00299"/>
<comment type="catalytic activity">
    <reaction evidence="4">
        <text>alpha,alpha-trehalose 6-phosphate + H2O = alpha,alpha-trehalose + phosphate</text>
        <dbReference type="Rhea" id="RHEA:23420"/>
        <dbReference type="ChEBI" id="CHEBI:15377"/>
        <dbReference type="ChEBI" id="CHEBI:16551"/>
        <dbReference type="ChEBI" id="CHEBI:43474"/>
        <dbReference type="ChEBI" id="CHEBI:58429"/>
        <dbReference type="EC" id="3.1.3.12"/>
    </reaction>
</comment>
<dbReference type="InterPro" id="IPR003337">
    <property type="entry name" value="Trehalose_PPase"/>
</dbReference>
<keyword evidence="4" id="KW-0460">Magnesium</keyword>
<comment type="pathway">
    <text evidence="1 4">Glycan biosynthesis; trehalose biosynthesis.</text>
</comment>
<dbReference type="InterPro" id="IPR036412">
    <property type="entry name" value="HAD-like_sf"/>
</dbReference>
<gene>
    <name evidence="5" type="ORF">GGR17_002608</name>
</gene>
<dbReference type="Proteomes" id="UP000585681">
    <property type="component" value="Unassembled WGS sequence"/>
</dbReference>
<evidence type="ECO:0000256" key="2">
    <source>
        <dbReference type="ARBA" id="ARBA00008770"/>
    </source>
</evidence>
<dbReference type="PANTHER" id="PTHR43768:SF3">
    <property type="entry name" value="TREHALOSE 6-PHOSPHATE PHOSPHATASE"/>
    <property type="match status" value="1"/>
</dbReference>
<dbReference type="GO" id="GO:0005992">
    <property type="term" value="P:trehalose biosynthetic process"/>
    <property type="evidence" value="ECO:0007669"/>
    <property type="project" value="UniProtKB-UniPathway"/>
</dbReference>
<evidence type="ECO:0000256" key="4">
    <source>
        <dbReference type="RuleBase" id="RU361117"/>
    </source>
</evidence>
<dbReference type="NCBIfam" id="TIGR00685">
    <property type="entry name" value="T6PP"/>
    <property type="match status" value="1"/>
</dbReference>
<evidence type="ECO:0000256" key="1">
    <source>
        <dbReference type="ARBA" id="ARBA00005199"/>
    </source>
</evidence>
<proteinExistence type="inferred from homology"/>
<comment type="function">
    <text evidence="4">Removes the phosphate from trehalose 6-phosphate to produce free trehalose.</text>
</comment>